<dbReference type="EMBL" id="JALJOT010000004">
    <property type="protein sequence ID" value="KAK9915816.1"/>
    <property type="molecule type" value="Genomic_DNA"/>
</dbReference>
<evidence type="ECO:0000313" key="1">
    <source>
        <dbReference type="EMBL" id="KAK9915816.1"/>
    </source>
</evidence>
<gene>
    <name evidence="1" type="ORF">WJX75_004441</name>
</gene>
<dbReference type="Proteomes" id="UP001491310">
    <property type="component" value="Unassembled WGS sequence"/>
</dbReference>
<accession>A0ABR2YVY9</accession>
<proteinExistence type="predicted"/>
<name>A0ABR2YVY9_9CHLO</name>
<organism evidence="1 2">
    <name type="scientific">Coccomyxa subellipsoidea</name>
    <dbReference type="NCBI Taxonomy" id="248742"/>
    <lineage>
        <taxon>Eukaryota</taxon>
        <taxon>Viridiplantae</taxon>
        <taxon>Chlorophyta</taxon>
        <taxon>core chlorophytes</taxon>
        <taxon>Trebouxiophyceae</taxon>
        <taxon>Trebouxiophyceae incertae sedis</taxon>
        <taxon>Coccomyxaceae</taxon>
        <taxon>Coccomyxa</taxon>
    </lineage>
</organism>
<protein>
    <submittedName>
        <fullName evidence="1">Uncharacterized protein</fullName>
    </submittedName>
</protein>
<reference evidence="1 2" key="1">
    <citation type="journal article" date="2024" name="Nat. Commun.">
        <title>Phylogenomics reveals the evolutionary origins of lichenization in chlorophyte algae.</title>
        <authorList>
            <person name="Puginier C."/>
            <person name="Libourel C."/>
            <person name="Otte J."/>
            <person name="Skaloud P."/>
            <person name="Haon M."/>
            <person name="Grisel S."/>
            <person name="Petersen M."/>
            <person name="Berrin J.G."/>
            <person name="Delaux P.M."/>
            <person name="Dal Grande F."/>
            <person name="Keller J."/>
        </authorList>
    </citation>
    <scope>NUCLEOTIDE SEQUENCE [LARGE SCALE GENOMIC DNA]</scope>
    <source>
        <strain evidence="1 2">SAG 216-7</strain>
    </source>
</reference>
<comment type="caution">
    <text evidence="1">The sequence shown here is derived from an EMBL/GenBank/DDBJ whole genome shotgun (WGS) entry which is preliminary data.</text>
</comment>
<keyword evidence="2" id="KW-1185">Reference proteome</keyword>
<sequence length="70" mass="8075">MENSCAPESLTAVNPYDCFSAEELLMRLLQKGVFPWTLRIEACRQLLDCFWHELLDAERTAPAITWAVFL</sequence>
<evidence type="ECO:0000313" key="2">
    <source>
        <dbReference type="Proteomes" id="UP001491310"/>
    </source>
</evidence>